<dbReference type="SUPFAM" id="SSF53927">
    <property type="entry name" value="Cytidine deaminase-like"/>
    <property type="match status" value="1"/>
</dbReference>
<dbReference type="InterPro" id="IPR050202">
    <property type="entry name" value="Cyt/Deoxycyt_deaminase"/>
</dbReference>
<dbReference type="OrthoDB" id="9795347at2"/>
<dbReference type="InterPro" id="IPR002125">
    <property type="entry name" value="CMP_dCMP_dom"/>
</dbReference>
<comment type="similarity">
    <text evidence="1">Belongs to the cytidine and deoxycytidylate deaminase family.</text>
</comment>
<gene>
    <name evidence="3" type="ORF">CUN60_01015</name>
</gene>
<sequence>MNKQITINYTCFDSIHELTAADKMLVELARETTNSAYAPYSKFHVGAIAKLTNGYIAKGSNQENVSYPVCMCAEQTLVLGLVNELNAGNKIETIAVSYNTQNGRTDIPASPCGKCRQFLFEFETRQKQNIRIIMSGMSGAVHIVDSVADLLPFAFNSEF</sequence>
<evidence type="ECO:0000313" key="4">
    <source>
        <dbReference type="Proteomes" id="UP000236655"/>
    </source>
</evidence>
<dbReference type="PROSITE" id="PS51747">
    <property type="entry name" value="CYT_DCMP_DEAMINASES_2"/>
    <property type="match status" value="1"/>
</dbReference>
<dbReference type="AlphaFoldDB" id="A0A2I7N3B5"/>
<dbReference type="PANTHER" id="PTHR11644">
    <property type="entry name" value="CYTIDINE DEAMINASE"/>
    <property type="match status" value="1"/>
</dbReference>
<dbReference type="InterPro" id="IPR016193">
    <property type="entry name" value="Cytidine_deaminase-like"/>
</dbReference>
<evidence type="ECO:0000256" key="1">
    <source>
        <dbReference type="ARBA" id="ARBA00006576"/>
    </source>
</evidence>
<dbReference type="GO" id="GO:0004126">
    <property type="term" value="F:cytidine deaminase activity"/>
    <property type="evidence" value="ECO:0007669"/>
    <property type="project" value="UniProtKB-ARBA"/>
</dbReference>
<dbReference type="GO" id="GO:0055086">
    <property type="term" value="P:nucleobase-containing small molecule metabolic process"/>
    <property type="evidence" value="ECO:0007669"/>
    <property type="project" value="UniProtKB-ARBA"/>
</dbReference>
<dbReference type="NCBIfam" id="NF004064">
    <property type="entry name" value="PRK05578.1"/>
    <property type="match status" value="1"/>
</dbReference>
<dbReference type="GO" id="GO:0072527">
    <property type="term" value="P:pyrimidine-containing compound metabolic process"/>
    <property type="evidence" value="ECO:0007669"/>
    <property type="project" value="UniProtKB-ARBA"/>
</dbReference>
<dbReference type="GO" id="GO:0005829">
    <property type="term" value="C:cytosol"/>
    <property type="evidence" value="ECO:0007669"/>
    <property type="project" value="TreeGrafter"/>
</dbReference>
<dbReference type="GO" id="GO:0008270">
    <property type="term" value="F:zinc ion binding"/>
    <property type="evidence" value="ECO:0007669"/>
    <property type="project" value="TreeGrafter"/>
</dbReference>
<dbReference type="PANTHER" id="PTHR11644:SF2">
    <property type="entry name" value="CYTIDINE DEAMINASE"/>
    <property type="match status" value="1"/>
</dbReference>
<dbReference type="CDD" id="cd01283">
    <property type="entry name" value="cytidine_deaminase"/>
    <property type="match status" value="1"/>
</dbReference>
<feature type="domain" description="CMP/dCMP-type deaminase" evidence="2">
    <location>
        <begin position="20"/>
        <end position="158"/>
    </location>
</feature>
<keyword evidence="4" id="KW-1185">Reference proteome</keyword>
<evidence type="ECO:0000313" key="3">
    <source>
        <dbReference type="EMBL" id="AUR50940.1"/>
    </source>
</evidence>
<dbReference type="Proteomes" id="UP000236655">
    <property type="component" value="Chromosome"/>
</dbReference>
<proteinExistence type="inferred from homology"/>
<dbReference type="Pfam" id="PF00383">
    <property type="entry name" value="dCMP_cyt_deam_1"/>
    <property type="match status" value="1"/>
</dbReference>
<dbReference type="KEGG" id="nba:CUN60_01015"/>
<reference evidence="4" key="1">
    <citation type="submission" date="2017-11" db="EMBL/GenBank/DDBJ databases">
        <authorList>
            <person name="Chan K.G."/>
            <person name="Lee L.S."/>
        </authorList>
    </citation>
    <scope>NUCLEOTIDE SEQUENCE [LARGE SCALE GENOMIC DNA]</scope>
    <source>
        <strain evidence="4">DSM 100970</strain>
    </source>
</reference>
<dbReference type="EMBL" id="CP024847">
    <property type="protein sequence ID" value="AUR50940.1"/>
    <property type="molecule type" value="Genomic_DNA"/>
</dbReference>
<accession>A0A2I7N3B5</accession>
<organism evidence="3 4">
    <name type="scientific">Aquella oligotrophica</name>
    <dbReference type="NCBI Taxonomy" id="2067065"/>
    <lineage>
        <taxon>Bacteria</taxon>
        <taxon>Pseudomonadati</taxon>
        <taxon>Pseudomonadota</taxon>
        <taxon>Betaproteobacteria</taxon>
        <taxon>Neisseriales</taxon>
        <taxon>Neisseriaceae</taxon>
        <taxon>Aquella</taxon>
    </lineage>
</organism>
<evidence type="ECO:0000259" key="2">
    <source>
        <dbReference type="PROSITE" id="PS51747"/>
    </source>
</evidence>
<dbReference type="RefSeq" id="WP_102950240.1">
    <property type="nucleotide sequence ID" value="NZ_CP024847.1"/>
</dbReference>
<name>A0A2I7N3B5_9NEIS</name>
<protein>
    <submittedName>
        <fullName evidence="3">Cytidine deaminase</fullName>
    </submittedName>
</protein>
<dbReference type="Gene3D" id="3.40.140.10">
    <property type="entry name" value="Cytidine Deaminase, domain 2"/>
    <property type="match status" value="1"/>
</dbReference>